<keyword evidence="5" id="KW-0158">Chromosome</keyword>
<evidence type="ECO:0000256" key="7">
    <source>
        <dbReference type="ARBA" id="ARBA00022840"/>
    </source>
</evidence>
<evidence type="ECO:0000313" key="13">
    <source>
        <dbReference type="Proteomes" id="UP000243052"/>
    </source>
</evidence>
<dbReference type="GO" id="GO:0005524">
    <property type="term" value="F:ATP binding"/>
    <property type="evidence" value="ECO:0007669"/>
    <property type="project" value="UniProtKB-KW"/>
</dbReference>
<dbReference type="GO" id="GO:0003697">
    <property type="term" value="F:single-stranded DNA binding"/>
    <property type="evidence" value="ECO:0007669"/>
    <property type="project" value="TreeGrafter"/>
</dbReference>
<dbReference type="Pfam" id="PF02463">
    <property type="entry name" value="SMC_N"/>
    <property type="match status" value="1"/>
</dbReference>
<evidence type="ECO:0000256" key="6">
    <source>
        <dbReference type="ARBA" id="ARBA00022741"/>
    </source>
</evidence>
<keyword evidence="8 10" id="KW-0175">Coiled coil</keyword>
<dbReference type="CDD" id="cd22879">
    <property type="entry name" value="Smc5_CC_C"/>
    <property type="match status" value="1"/>
</dbReference>
<dbReference type="Proteomes" id="UP000243052">
    <property type="component" value="Chromosome ii"/>
</dbReference>
<evidence type="ECO:0000259" key="11">
    <source>
        <dbReference type="Pfam" id="PF02463"/>
    </source>
</evidence>
<keyword evidence="13" id="KW-1185">Reference proteome</keyword>
<comment type="subcellular location">
    <subcellularLocation>
        <location evidence="2">Chromosome</location>
    </subcellularLocation>
    <subcellularLocation>
        <location evidence="1">Nucleus</location>
    </subcellularLocation>
</comment>
<dbReference type="OrthoDB" id="10254973at2759"/>
<feature type="domain" description="RecF/RecN/SMC N-terminal" evidence="11">
    <location>
        <begin position="44"/>
        <end position="1052"/>
    </location>
</feature>
<dbReference type="Gene3D" id="1.20.5.110">
    <property type="match status" value="1"/>
</dbReference>
<evidence type="ECO:0000256" key="2">
    <source>
        <dbReference type="ARBA" id="ARBA00004286"/>
    </source>
</evidence>
<dbReference type="InterPro" id="IPR027417">
    <property type="entry name" value="P-loop_NTPase"/>
</dbReference>
<dbReference type="InterPro" id="IPR003395">
    <property type="entry name" value="RecF/RecN/SMC_N"/>
</dbReference>
<dbReference type="EMBL" id="CP014242">
    <property type="protein sequence ID" value="AMD18831.1"/>
    <property type="molecule type" value="Genomic_DNA"/>
</dbReference>
<evidence type="ECO:0000256" key="5">
    <source>
        <dbReference type="ARBA" id="ARBA00022454"/>
    </source>
</evidence>
<evidence type="ECO:0000256" key="8">
    <source>
        <dbReference type="ARBA" id="ARBA00023054"/>
    </source>
</evidence>
<evidence type="ECO:0000256" key="10">
    <source>
        <dbReference type="SAM" id="Coils"/>
    </source>
</evidence>
<keyword evidence="7" id="KW-0067">ATP-binding</keyword>
<evidence type="ECO:0000256" key="9">
    <source>
        <dbReference type="ARBA" id="ARBA00023242"/>
    </source>
</evidence>
<keyword evidence="6" id="KW-0547">Nucleotide-binding</keyword>
<dbReference type="RefSeq" id="XP_017985827.1">
    <property type="nucleotide sequence ID" value="XM_018130077.1"/>
</dbReference>
<protein>
    <recommendedName>
        <fullName evidence="4">Structural maintenance of chromosomes protein 5</fullName>
    </recommendedName>
</protein>
<dbReference type="GO" id="GO:0005634">
    <property type="term" value="C:nucleus"/>
    <property type="evidence" value="ECO:0007669"/>
    <property type="project" value="UniProtKB-SubCell"/>
</dbReference>
<organism evidence="12 13">
    <name type="scientific">Eremothecium sinecaudum</name>
    <dbReference type="NCBI Taxonomy" id="45286"/>
    <lineage>
        <taxon>Eukaryota</taxon>
        <taxon>Fungi</taxon>
        <taxon>Dikarya</taxon>
        <taxon>Ascomycota</taxon>
        <taxon>Saccharomycotina</taxon>
        <taxon>Saccharomycetes</taxon>
        <taxon>Saccharomycetales</taxon>
        <taxon>Saccharomycetaceae</taxon>
        <taxon>Eremothecium</taxon>
    </lineage>
</organism>
<dbReference type="GO" id="GO:0007059">
    <property type="term" value="P:chromosome segregation"/>
    <property type="evidence" value="ECO:0007669"/>
    <property type="project" value="UniProtKB-ARBA"/>
</dbReference>
<dbReference type="GO" id="GO:0000724">
    <property type="term" value="P:double-strand break repair via homologous recombination"/>
    <property type="evidence" value="ECO:0007669"/>
    <property type="project" value="TreeGrafter"/>
</dbReference>
<dbReference type="FunFam" id="3.40.50.300:FF:001301">
    <property type="entry name" value="Structural maintenance of chromosomes 5"/>
    <property type="match status" value="1"/>
</dbReference>
<evidence type="ECO:0000313" key="12">
    <source>
        <dbReference type="EMBL" id="AMD18831.1"/>
    </source>
</evidence>
<dbReference type="PANTHER" id="PTHR45916">
    <property type="entry name" value="STRUCTURAL MAINTENANCE OF CHROMOSOMES PROTEIN 5"/>
    <property type="match status" value="1"/>
</dbReference>
<dbReference type="GO" id="GO:0030915">
    <property type="term" value="C:Smc5-Smc6 complex"/>
    <property type="evidence" value="ECO:0007669"/>
    <property type="project" value="UniProtKB-ARBA"/>
</dbReference>
<feature type="coiled-coil region" evidence="10">
    <location>
        <begin position="659"/>
        <end position="738"/>
    </location>
</feature>
<dbReference type="GeneID" id="28722008"/>
<evidence type="ECO:0000256" key="3">
    <source>
        <dbReference type="ARBA" id="ARBA00010171"/>
    </source>
</evidence>
<proteinExistence type="inferred from homology"/>
<evidence type="ECO:0000256" key="1">
    <source>
        <dbReference type="ARBA" id="ARBA00004123"/>
    </source>
</evidence>
<keyword evidence="9" id="KW-0539">Nucleus</keyword>
<feature type="coiled-coil region" evidence="10">
    <location>
        <begin position="231"/>
        <end position="448"/>
    </location>
</feature>
<dbReference type="Gene3D" id="3.40.50.300">
    <property type="entry name" value="P-loop containing nucleotide triphosphate hydrolases"/>
    <property type="match status" value="2"/>
</dbReference>
<dbReference type="PANTHER" id="PTHR45916:SF1">
    <property type="entry name" value="STRUCTURAL MAINTENANCE OF CHROMOSOMES PROTEIN 5"/>
    <property type="match status" value="1"/>
</dbReference>
<dbReference type="STRING" id="45286.A0A125RDX3"/>
<dbReference type="SUPFAM" id="SSF52540">
    <property type="entry name" value="P-loop containing nucleoside triphosphate hydrolases"/>
    <property type="match status" value="1"/>
</dbReference>
<dbReference type="AlphaFoldDB" id="A0A125RDX3"/>
<accession>A0A125RDX3</accession>
<name>A0A125RDX3_9SACH</name>
<comment type="similarity">
    <text evidence="3">Belongs to the SMC family. SMC5 subfamily.</text>
</comment>
<evidence type="ECO:0000256" key="4">
    <source>
        <dbReference type="ARBA" id="ARBA00018687"/>
    </source>
</evidence>
<sequence length="1095" mass="127378">MASVMNFRQVLHSRDDEEDDLDLQHRNKIRRNEMDYSDFKDGAIIRLRLTNFVTYALTEFHLSPYLNMIIGPNGSGKSTFVCAICLGLAGKPEYIGRAKRVEDYIKNGTEQSIIEITLKNSRLVNGFPMIKSTDDVITIKTVIMKSKKKCVYSINQQSASENQVKALVSVLNIQLDNLCQFLSQERVEEFARLKSNKLLEETIRSIDPSLVDMLEEVKNDQQEEINLSRDVEINKKKLEKLLVKKESLETQVRALEEYERKKNEIDVHKKLLPYARVKNHKRQLKDLKKIYELAKQELKEFLKDKRPYKVANEELIEASSEIEKIRKEKEEQYNALMKVQSNIIAKIQEHKNSVEDLKKKITYYRTRRENMQRKIEKAEEDIFNRNKLLETLSLPSQQDMDKYESMRVNLYEKESEIERKKEELDSTARALNRELTTVRSRSERLKRDLASNDNLNVLRGQTGRLDEVRRACEYIRQHPEMTGKVLEPPIVTISCPDAKIASYLTTCVDWHTSISLTMVDSATYKQFNDQILQSFQVNLRELASIEVPYPYPIDSIRSLGFEGYLCDFIKGDEAVIQMLKEQQKIHTIPVSTSDLDSRVIDELRRPDSQGQLKFRRVIAGDYVYDFKRSRYGDRQIFSTDVQVKKAQFYMGSGMSESLKQNVRQELLQLRERYQALQKEIAETTEFKKQYASPMAQIKEELRELQQQIHDMNHKRMLKSRTISEINSIKQKVDEYKRDMNKDVSAAIAGCEEQIGSLLRAQTDELKLMVKNMRDIQLVQQALAELGIKHIEARNRERTFNDIIGFFNERETQLREKAEEAKAAYAAVKDTAEFKGWMQQIRSYSDEVRSELSEWANRYEDNGQFTLSTILDIVSRLETEIQMTNHDDSVITILKQTLENINYLQVTLPKQVEKLNSIRIGIKSLASELEPKLDETVQKISQRFRALFSNVGSAGEVCLVKPNLYSEWKIEIKVKFRDVAELKQLDSHTQSGGERAVSTVLYMIALQDFTNAPFRVVDEINQGMDARNERIVHKAMVENACSGSTSQYFLITPKLLTRLQYHEKMRIHCVFAGSWIPDPSLDSERIHFGELTRYQL</sequence>
<reference evidence="12 13" key="1">
    <citation type="submission" date="2016-01" db="EMBL/GenBank/DDBJ databases">
        <title>Genome sequence of the yeast Holleya sinecauda.</title>
        <authorList>
            <person name="Dietrich F.S."/>
        </authorList>
    </citation>
    <scope>NUCLEOTIDE SEQUENCE [LARGE SCALE GENOMIC DNA]</scope>
    <source>
        <strain evidence="12 13">ATCC 58844</strain>
    </source>
</reference>
<gene>
    <name evidence="12" type="ORF">AW171_hschr2353</name>
</gene>